<dbReference type="PROSITE" id="PS00688">
    <property type="entry name" value="SIGMA54_INTERACT_3"/>
    <property type="match status" value="1"/>
</dbReference>
<dbReference type="InterPro" id="IPR003593">
    <property type="entry name" value="AAA+_ATPase"/>
</dbReference>
<sequence length="438" mass="47448">MSENKILVVAADEATREAPCAALDAAGFEPVPAASVDSACDLVASMPVSLALVHGACPGDWRQLRRHAGAPPVVVMEAGAEVPRAVQAIRSGAVDFLTNPEDASAVVSVTRRHAVVMNSRGVIAVDERTRGVLDLARRVAPKPVTVLLNGESGTGKEVFARYLHEQSDRARGPFVAVNCAAIPENMLEALLFGYEKGAFTGATRSHPGKFEQAAGGTLLLDEISEIAPELQAKLLRALQEREVERLCGTAPIPVDARVVATTNRDLRQAVQNGQFREDLYYRLHVFPIQLPPLRERRDDILPLADAFLRKFGDGGATMSPGARHMLREYEWPGNVRELENVVQRALILADDGCVDAEDLRFELGPLSSAAPEADASLDDSMKDSEHRLILDTLRQSNGSRKMTAERLGISVRTLRYKLARMRDDGVPVPDSSAMAQVG</sequence>
<keyword evidence="4" id="KW-0238">DNA-binding</keyword>
<evidence type="ECO:0000256" key="6">
    <source>
        <dbReference type="PROSITE-ProRule" id="PRU00169"/>
    </source>
</evidence>
<dbReference type="InterPro" id="IPR001789">
    <property type="entry name" value="Sig_transdc_resp-reg_receiver"/>
</dbReference>
<dbReference type="RefSeq" id="WP_091640052.1">
    <property type="nucleotide sequence ID" value="NZ_FOEG01000001.1"/>
</dbReference>
<protein>
    <submittedName>
        <fullName evidence="9">Two component, sigma54 specific, transcriptional regulator, Fis family</fullName>
    </submittedName>
</protein>
<dbReference type="PROSITE" id="PS50045">
    <property type="entry name" value="SIGMA54_INTERACT_4"/>
    <property type="match status" value="1"/>
</dbReference>
<keyword evidence="5" id="KW-0804">Transcription</keyword>
<evidence type="ECO:0000313" key="10">
    <source>
        <dbReference type="Proteomes" id="UP000199657"/>
    </source>
</evidence>
<dbReference type="InterPro" id="IPR009057">
    <property type="entry name" value="Homeodomain-like_sf"/>
</dbReference>
<dbReference type="GO" id="GO:0006355">
    <property type="term" value="P:regulation of DNA-templated transcription"/>
    <property type="evidence" value="ECO:0007669"/>
    <property type="project" value="InterPro"/>
</dbReference>
<dbReference type="STRING" id="406100.SAMN04488052_101771"/>
<dbReference type="InterPro" id="IPR002197">
    <property type="entry name" value="HTH_Fis"/>
</dbReference>
<dbReference type="Gene3D" id="3.40.50.300">
    <property type="entry name" value="P-loop containing nucleotide triphosphate hydrolases"/>
    <property type="match status" value="1"/>
</dbReference>
<keyword evidence="3" id="KW-0805">Transcription regulation</keyword>
<keyword evidence="2" id="KW-0067">ATP-binding</keyword>
<dbReference type="SUPFAM" id="SSF46689">
    <property type="entry name" value="Homeodomain-like"/>
    <property type="match status" value="1"/>
</dbReference>
<reference evidence="9 10" key="1">
    <citation type="submission" date="2016-10" db="EMBL/GenBank/DDBJ databases">
        <authorList>
            <person name="de Groot N.N."/>
        </authorList>
    </citation>
    <scope>NUCLEOTIDE SEQUENCE [LARGE SCALE GENOMIC DNA]</scope>
    <source>
        <strain evidence="9 10">CGMCC 1.6291</strain>
    </source>
</reference>
<gene>
    <name evidence="9" type="ORF">SAMN04488052_101771</name>
</gene>
<dbReference type="InterPro" id="IPR011006">
    <property type="entry name" value="CheY-like_superfamily"/>
</dbReference>
<keyword evidence="10" id="KW-1185">Reference proteome</keyword>
<proteinExistence type="predicted"/>
<dbReference type="PRINTS" id="PR01590">
    <property type="entry name" value="HTHFIS"/>
</dbReference>
<dbReference type="GO" id="GO:0043565">
    <property type="term" value="F:sequence-specific DNA binding"/>
    <property type="evidence" value="ECO:0007669"/>
    <property type="project" value="InterPro"/>
</dbReference>
<dbReference type="Gene3D" id="1.10.8.60">
    <property type="match status" value="1"/>
</dbReference>
<evidence type="ECO:0000256" key="2">
    <source>
        <dbReference type="ARBA" id="ARBA00022840"/>
    </source>
</evidence>
<dbReference type="Pfam" id="PF00158">
    <property type="entry name" value="Sigma54_activat"/>
    <property type="match status" value="1"/>
</dbReference>
<evidence type="ECO:0000256" key="3">
    <source>
        <dbReference type="ARBA" id="ARBA00023015"/>
    </source>
</evidence>
<dbReference type="EMBL" id="FOEG01000001">
    <property type="protein sequence ID" value="SEO57380.1"/>
    <property type="molecule type" value="Genomic_DNA"/>
</dbReference>
<dbReference type="SUPFAM" id="SSF52172">
    <property type="entry name" value="CheY-like"/>
    <property type="match status" value="1"/>
</dbReference>
<evidence type="ECO:0000256" key="4">
    <source>
        <dbReference type="ARBA" id="ARBA00023125"/>
    </source>
</evidence>
<dbReference type="PROSITE" id="PS00675">
    <property type="entry name" value="SIGMA54_INTERACT_1"/>
    <property type="match status" value="1"/>
</dbReference>
<dbReference type="InterPro" id="IPR025662">
    <property type="entry name" value="Sigma_54_int_dom_ATP-bd_1"/>
</dbReference>
<dbReference type="InterPro" id="IPR025944">
    <property type="entry name" value="Sigma_54_int_dom_CS"/>
</dbReference>
<dbReference type="Pfam" id="PF02954">
    <property type="entry name" value="HTH_8"/>
    <property type="match status" value="1"/>
</dbReference>
<dbReference type="AlphaFoldDB" id="A0A1H8QT36"/>
<dbReference type="Proteomes" id="UP000199657">
    <property type="component" value="Unassembled WGS sequence"/>
</dbReference>
<dbReference type="InterPro" id="IPR058031">
    <property type="entry name" value="AAA_lid_NorR"/>
</dbReference>
<dbReference type="PANTHER" id="PTHR32071">
    <property type="entry name" value="TRANSCRIPTIONAL REGULATORY PROTEIN"/>
    <property type="match status" value="1"/>
</dbReference>
<dbReference type="GO" id="GO:0000160">
    <property type="term" value="P:phosphorelay signal transduction system"/>
    <property type="evidence" value="ECO:0007669"/>
    <property type="project" value="InterPro"/>
</dbReference>
<dbReference type="SMART" id="SM00382">
    <property type="entry name" value="AAA"/>
    <property type="match status" value="1"/>
</dbReference>
<dbReference type="InterPro" id="IPR027417">
    <property type="entry name" value="P-loop_NTPase"/>
</dbReference>
<dbReference type="OrthoDB" id="9804019at2"/>
<dbReference type="Gene3D" id="3.40.50.2300">
    <property type="match status" value="1"/>
</dbReference>
<evidence type="ECO:0000259" key="7">
    <source>
        <dbReference type="PROSITE" id="PS50045"/>
    </source>
</evidence>
<name>A0A1H8QT36_9GAMM</name>
<dbReference type="CDD" id="cd00009">
    <property type="entry name" value="AAA"/>
    <property type="match status" value="1"/>
</dbReference>
<dbReference type="InterPro" id="IPR002078">
    <property type="entry name" value="Sigma_54_int"/>
</dbReference>
<evidence type="ECO:0000259" key="8">
    <source>
        <dbReference type="PROSITE" id="PS50110"/>
    </source>
</evidence>
<organism evidence="9 10">
    <name type="scientific">Aquisalimonas asiatica</name>
    <dbReference type="NCBI Taxonomy" id="406100"/>
    <lineage>
        <taxon>Bacteria</taxon>
        <taxon>Pseudomonadati</taxon>
        <taxon>Pseudomonadota</taxon>
        <taxon>Gammaproteobacteria</taxon>
        <taxon>Chromatiales</taxon>
        <taxon>Ectothiorhodospiraceae</taxon>
        <taxon>Aquisalimonas</taxon>
    </lineage>
</organism>
<dbReference type="InterPro" id="IPR025943">
    <property type="entry name" value="Sigma_54_int_dom_ATP-bd_2"/>
</dbReference>
<comment type="caution">
    <text evidence="6">Lacks conserved residue(s) required for the propagation of feature annotation.</text>
</comment>
<feature type="domain" description="Sigma-54 factor interaction" evidence="7">
    <location>
        <begin position="122"/>
        <end position="347"/>
    </location>
</feature>
<dbReference type="SUPFAM" id="SSF52540">
    <property type="entry name" value="P-loop containing nucleoside triphosphate hydrolases"/>
    <property type="match status" value="1"/>
</dbReference>
<keyword evidence="1" id="KW-0547">Nucleotide-binding</keyword>
<dbReference type="GO" id="GO:0005524">
    <property type="term" value="F:ATP binding"/>
    <property type="evidence" value="ECO:0007669"/>
    <property type="project" value="UniProtKB-KW"/>
</dbReference>
<feature type="domain" description="Response regulatory" evidence="8">
    <location>
        <begin position="5"/>
        <end position="114"/>
    </location>
</feature>
<evidence type="ECO:0000256" key="1">
    <source>
        <dbReference type="ARBA" id="ARBA00022741"/>
    </source>
</evidence>
<dbReference type="Pfam" id="PF25601">
    <property type="entry name" value="AAA_lid_14"/>
    <property type="match status" value="1"/>
</dbReference>
<accession>A0A1H8QT36</accession>
<evidence type="ECO:0000313" key="9">
    <source>
        <dbReference type="EMBL" id="SEO57380.1"/>
    </source>
</evidence>
<dbReference type="FunFam" id="3.40.50.300:FF:000006">
    <property type="entry name" value="DNA-binding transcriptional regulator NtrC"/>
    <property type="match status" value="1"/>
</dbReference>
<dbReference type="Gene3D" id="1.10.10.60">
    <property type="entry name" value="Homeodomain-like"/>
    <property type="match status" value="1"/>
</dbReference>
<evidence type="ECO:0000256" key="5">
    <source>
        <dbReference type="ARBA" id="ARBA00023163"/>
    </source>
</evidence>
<dbReference type="PANTHER" id="PTHR32071:SF21">
    <property type="entry name" value="TRANSCRIPTIONAL REGULATORY PROTEIN FLGR"/>
    <property type="match status" value="1"/>
</dbReference>
<dbReference type="PROSITE" id="PS50110">
    <property type="entry name" value="RESPONSE_REGULATORY"/>
    <property type="match status" value="1"/>
</dbReference>
<dbReference type="PROSITE" id="PS00676">
    <property type="entry name" value="SIGMA54_INTERACT_2"/>
    <property type="match status" value="1"/>
</dbReference>